<dbReference type="EMBL" id="BART01006644">
    <property type="protein sequence ID" value="GAG67321.1"/>
    <property type="molecule type" value="Genomic_DNA"/>
</dbReference>
<comment type="caution">
    <text evidence="1">The sequence shown here is derived from an EMBL/GenBank/DDBJ whole genome shotgun (WGS) entry which is preliminary data.</text>
</comment>
<protein>
    <submittedName>
        <fullName evidence="1">Uncharacterized protein</fullName>
    </submittedName>
</protein>
<sequence>VYFLNYKAQLKVVLDYLKDVENLVSIGRQGLYQHDNMVTAIESGFSTVGLIENHVDRLQEVGEAVYHERLHKYDDIV</sequence>
<dbReference type="AlphaFoldDB" id="X1B5K5"/>
<dbReference type="Gene3D" id="3.50.50.60">
    <property type="entry name" value="FAD/NAD(P)-binding domain"/>
    <property type="match status" value="1"/>
</dbReference>
<proteinExistence type="predicted"/>
<gene>
    <name evidence="1" type="ORF">S01H4_15170</name>
</gene>
<accession>X1B5K5</accession>
<evidence type="ECO:0000313" key="1">
    <source>
        <dbReference type="EMBL" id="GAG67321.1"/>
    </source>
</evidence>
<feature type="non-terminal residue" evidence="1">
    <location>
        <position position="1"/>
    </location>
</feature>
<reference evidence="1" key="1">
    <citation type="journal article" date="2014" name="Front. Microbiol.">
        <title>High frequency of phylogenetically diverse reductive dehalogenase-homologous genes in deep subseafloor sedimentary metagenomes.</title>
        <authorList>
            <person name="Kawai M."/>
            <person name="Futagami T."/>
            <person name="Toyoda A."/>
            <person name="Takaki Y."/>
            <person name="Nishi S."/>
            <person name="Hori S."/>
            <person name="Arai W."/>
            <person name="Tsubouchi T."/>
            <person name="Morono Y."/>
            <person name="Uchiyama I."/>
            <person name="Ito T."/>
            <person name="Fujiyama A."/>
            <person name="Inagaki F."/>
            <person name="Takami H."/>
        </authorList>
    </citation>
    <scope>NUCLEOTIDE SEQUENCE</scope>
    <source>
        <strain evidence="1">Expedition CK06-06</strain>
    </source>
</reference>
<organism evidence="1">
    <name type="scientific">marine sediment metagenome</name>
    <dbReference type="NCBI Taxonomy" id="412755"/>
    <lineage>
        <taxon>unclassified sequences</taxon>
        <taxon>metagenomes</taxon>
        <taxon>ecological metagenomes</taxon>
    </lineage>
</organism>
<name>X1B5K5_9ZZZZ</name>
<dbReference type="InterPro" id="IPR036188">
    <property type="entry name" value="FAD/NAD-bd_sf"/>
</dbReference>